<sequence>MAKLLEAQINEETKLWSLIVLCLSRSKYARKEQWREENRVKKTEDSSCSLPSHFWSTSQSPFSTYHIPFQSLGSKESNASNRVRFRAEMRKIWPSEGNCIKLRDNFAPCEIGTSTQTTSEDVFPEDERLNFWFLGVKEARKSSDSISNLEAITGILPPPEHDMPGPSEPTAPSEEVTSAEQAIPSEETTPAEQTMPHEETTIAEVETPIQSTQETTTEPSSPHNPPTTT</sequence>
<evidence type="ECO:0000256" key="1">
    <source>
        <dbReference type="SAM" id="MobiDB-lite"/>
    </source>
</evidence>
<organism evidence="2 3">
    <name type="scientific">Vitis vinifera</name>
    <name type="common">Grape</name>
    <dbReference type="NCBI Taxonomy" id="29760"/>
    <lineage>
        <taxon>Eukaryota</taxon>
        <taxon>Viridiplantae</taxon>
        <taxon>Streptophyta</taxon>
        <taxon>Embryophyta</taxon>
        <taxon>Tracheophyta</taxon>
        <taxon>Spermatophyta</taxon>
        <taxon>Magnoliopsida</taxon>
        <taxon>eudicotyledons</taxon>
        <taxon>Gunneridae</taxon>
        <taxon>Pentapetalae</taxon>
        <taxon>rosids</taxon>
        <taxon>Vitales</taxon>
        <taxon>Vitaceae</taxon>
        <taxon>Viteae</taxon>
        <taxon>Vitis</taxon>
    </lineage>
</organism>
<proteinExistence type="predicted"/>
<name>A0A438CC86_VITVI</name>
<gene>
    <name evidence="2" type="ORF">CK203_111908</name>
</gene>
<dbReference type="EMBL" id="QGNW01002334">
    <property type="protein sequence ID" value="RVW20837.1"/>
    <property type="molecule type" value="Genomic_DNA"/>
</dbReference>
<accession>A0A438CC86</accession>
<dbReference type="AlphaFoldDB" id="A0A438CC86"/>
<comment type="caution">
    <text evidence="2">The sequence shown here is derived from an EMBL/GenBank/DDBJ whole genome shotgun (WGS) entry which is preliminary data.</text>
</comment>
<feature type="compositionally biased region" description="Polar residues" evidence="1">
    <location>
        <begin position="175"/>
        <end position="192"/>
    </location>
</feature>
<dbReference type="Proteomes" id="UP000288805">
    <property type="component" value="Unassembled WGS sequence"/>
</dbReference>
<evidence type="ECO:0000313" key="3">
    <source>
        <dbReference type="Proteomes" id="UP000288805"/>
    </source>
</evidence>
<protein>
    <submittedName>
        <fullName evidence="2">Uncharacterized protein</fullName>
    </submittedName>
</protein>
<evidence type="ECO:0000313" key="2">
    <source>
        <dbReference type="EMBL" id="RVW20837.1"/>
    </source>
</evidence>
<feature type="compositionally biased region" description="Low complexity" evidence="1">
    <location>
        <begin position="206"/>
        <end position="221"/>
    </location>
</feature>
<feature type="region of interest" description="Disordered" evidence="1">
    <location>
        <begin position="155"/>
        <end position="229"/>
    </location>
</feature>
<reference evidence="2 3" key="1">
    <citation type="journal article" date="2018" name="PLoS Genet.">
        <title>Population sequencing reveals clonal diversity and ancestral inbreeding in the grapevine cultivar Chardonnay.</title>
        <authorList>
            <person name="Roach M.J."/>
            <person name="Johnson D.L."/>
            <person name="Bohlmann J."/>
            <person name="van Vuuren H.J."/>
            <person name="Jones S.J."/>
            <person name="Pretorius I.S."/>
            <person name="Schmidt S.A."/>
            <person name="Borneman A.R."/>
        </authorList>
    </citation>
    <scope>NUCLEOTIDE SEQUENCE [LARGE SCALE GENOMIC DNA]</scope>
    <source>
        <strain evidence="3">cv. Chardonnay</strain>
        <tissue evidence="2">Leaf</tissue>
    </source>
</reference>